<dbReference type="PANTHER" id="PTHR34295:SF1">
    <property type="entry name" value="BIOTIN TRANSPORTER BIOY"/>
    <property type="match status" value="1"/>
</dbReference>
<feature type="transmembrane region" description="Helical" evidence="3">
    <location>
        <begin position="137"/>
        <end position="159"/>
    </location>
</feature>
<dbReference type="Pfam" id="PF02632">
    <property type="entry name" value="BioY"/>
    <property type="match status" value="1"/>
</dbReference>
<dbReference type="GO" id="GO:0005886">
    <property type="term" value="C:plasma membrane"/>
    <property type="evidence" value="ECO:0007669"/>
    <property type="project" value="UniProtKB-SubCell"/>
</dbReference>
<accession>A0A6H2EM42</accession>
<feature type="transmembrane region" description="Helical" evidence="3">
    <location>
        <begin position="79"/>
        <end position="96"/>
    </location>
</feature>
<organism evidence="4 5">
    <name type="scientific">Arcanobacterium buesumense</name>
    <dbReference type="NCBI Taxonomy" id="2722751"/>
    <lineage>
        <taxon>Bacteria</taxon>
        <taxon>Bacillati</taxon>
        <taxon>Actinomycetota</taxon>
        <taxon>Actinomycetes</taxon>
        <taxon>Actinomycetales</taxon>
        <taxon>Actinomycetaceae</taxon>
        <taxon>Arcanobacterium</taxon>
    </lineage>
</organism>
<dbReference type="EMBL" id="CP050804">
    <property type="protein sequence ID" value="QJC22144.1"/>
    <property type="molecule type" value="Genomic_DNA"/>
</dbReference>
<dbReference type="RefSeq" id="WP_168918075.1">
    <property type="nucleotide sequence ID" value="NZ_CP050804.1"/>
</dbReference>
<name>A0A6H2EM42_9ACTO</name>
<dbReference type="PANTHER" id="PTHR34295">
    <property type="entry name" value="BIOTIN TRANSPORTER BIOY"/>
    <property type="match status" value="1"/>
</dbReference>
<dbReference type="PIRSF" id="PIRSF016661">
    <property type="entry name" value="BioY"/>
    <property type="match status" value="1"/>
</dbReference>
<gene>
    <name evidence="4" type="ORF">HC352_06215</name>
</gene>
<dbReference type="Proteomes" id="UP000502298">
    <property type="component" value="Chromosome"/>
</dbReference>
<feature type="transmembrane region" description="Helical" evidence="3">
    <location>
        <begin position="28"/>
        <end position="47"/>
    </location>
</feature>
<evidence type="ECO:0000256" key="2">
    <source>
        <dbReference type="PIRNR" id="PIRNR016661"/>
    </source>
</evidence>
<feature type="transmembrane region" description="Helical" evidence="3">
    <location>
        <begin position="53"/>
        <end position="72"/>
    </location>
</feature>
<dbReference type="AlphaFoldDB" id="A0A6H2EM42"/>
<keyword evidence="5" id="KW-1185">Reference proteome</keyword>
<proteinExistence type="inferred from homology"/>
<keyword evidence="3" id="KW-0812">Transmembrane</keyword>
<dbReference type="KEGG" id="arca:HC352_06215"/>
<keyword evidence="2 3" id="KW-0472">Membrane</keyword>
<feature type="transmembrane region" description="Helical" evidence="3">
    <location>
        <begin position="108"/>
        <end position="125"/>
    </location>
</feature>
<evidence type="ECO:0000313" key="4">
    <source>
        <dbReference type="EMBL" id="QJC22144.1"/>
    </source>
</evidence>
<feature type="transmembrane region" description="Helical" evidence="3">
    <location>
        <begin position="171"/>
        <end position="193"/>
    </location>
</feature>
<reference evidence="4 5" key="1">
    <citation type="submission" date="2020-03" db="EMBL/GenBank/DDBJ databases">
        <title>Complete genome of Arcanobacterium buesumensis sp. nov. strain 2701.</title>
        <authorList>
            <person name="Borowiak M."/>
            <person name="Alssahen M."/>
            <person name="Laemmler C."/>
            <person name="Malorny B."/>
            <person name="Hassan A."/>
            <person name="Prenger-Berninghoff E."/>
            <person name="Ploetz M."/>
            <person name="Abdulmawjood A."/>
        </authorList>
    </citation>
    <scope>NUCLEOTIDE SEQUENCE [LARGE SCALE GENOMIC DNA]</scope>
    <source>
        <strain evidence="4 5">2701</strain>
    </source>
</reference>
<dbReference type="InterPro" id="IPR003784">
    <property type="entry name" value="BioY"/>
</dbReference>
<keyword evidence="3" id="KW-1133">Transmembrane helix</keyword>
<dbReference type="Gene3D" id="1.10.1760.20">
    <property type="match status" value="1"/>
</dbReference>
<comment type="subcellular location">
    <subcellularLocation>
        <location evidence="2">Cell membrane</location>
        <topology evidence="2">Multi-pass membrane protein</topology>
    </subcellularLocation>
</comment>
<dbReference type="GO" id="GO:0015225">
    <property type="term" value="F:biotin transmembrane transporter activity"/>
    <property type="evidence" value="ECO:0007669"/>
    <property type="project" value="UniProtKB-UniRule"/>
</dbReference>
<sequence length="206" mass="22008">MFSTRVPVRLTGPATTPFMVHHVAQTRLNTLVLVACGAFMMGVLAQLNVTIGAVPITGQTFGVMALGVTLGYRRATAAMVTYVVGGLAGIPWFAHFTGGPLMIFKPTFGYLIGFIVATAVVGWLAQHGWDRRISTSLLMYGGASFVIYAFGVPYLWLMMHATGVDLGWSELMWAGMLPFIPGDALKCALAAVLSPQARVAVSRVEP</sequence>
<evidence type="ECO:0000313" key="5">
    <source>
        <dbReference type="Proteomes" id="UP000502298"/>
    </source>
</evidence>
<protein>
    <recommendedName>
        <fullName evidence="2">Biotin transporter</fullName>
    </recommendedName>
</protein>
<comment type="similarity">
    <text evidence="1 2">Belongs to the BioY family.</text>
</comment>
<keyword evidence="2" id="KW-1003">Cell membrane</keyword>
<evidence type="ECO:0000256" key="3">
    <source>
        <dbReference type="SAM" id="Phobius"/>
    </source>
</evidence>
<keyword evidence="2" id="KW-0813">Transport</keyword>
<evidence type="ECO:0000256" key="1">
    <source>
        <dbReference type="ARBA" id="ARBA00010692"/>
    </source>
</evidence>